<evidence type="ECO:0000256" key="1">
    <source>
        <dbReference type="SAM" id="MobiDB-lite"/>
    </source>
</evidence>
<feature type="compositionally biased region" description="Polar residues" evidence="1">
    <location>
        <begin position="1"/>
        <end position="26"/>
    </location>
</feature>
<proteinExistence type="predicted"/>
<name>A0A4U5NJQ8_STECR</name>
<gene>
    <name evidence="2" type="ORF">L596_016715</name>
</gene>
<dbReference type="AlphaFoldDB" id="A0A4U5NJQ8"/>
<reference evidence="2 3" key="1">
    <citation type="journal article" date="2015" name="Genome Biol.">
        <title>Comparative genomics of Steinernema reveals deeply conserved gene regulatory networks.</title>
        <authorList>
            <person name="Dillman A.R."/>
            <person name="Macchietto M."/>
            <person name="Porter C.F."/>
            <person name="Rogers A."/>
            <person name="Williams B."/>
            <person name="Antoshechkin I."/>
            <person name="Lee M.M."/>
            <person name="Goodwin Z."/>
            <person name="Lu X."/>
            <person name="Lewis E.E."/>
            <person name="Goodrich-Blair H."/>
            <person name="Stock S.P."/>
            <person name="Adams B.J."/>
            <person name="Sternberg P.W."/>
            <person name="Mortazavi A."/>
        </authorList>
    </citation>
    <scope>NUCLEOTIDE SEQUENCE [LARGE SCALE GENOMIC DNA]</scope>
    <source>
        <strain evidence="2 3">ALL</strain>
    </source>
</reference>
<protein>
    <submittedName>
        <fullName evidence="2">Uncharacterized protein</fullName>
    </submittedName>
</protein>
<evidence type="ECO:0000313" key="3">
    <source>
        <dbReference type="Proteomes" id="UP000298663"/>
    </source>
</evidence>
<dbReference type="EMBL" id="AZBU02000004">
    <property type="protein sequence ID" value="TKR83062.1"/>
    <property type="molecule type" value="Genomic_DNA"/>
</dbReference>
<accession>A0A4U5NJQ8</accession>
<reference evidence="2 3" key="2">
    <citation type="journal article" date="2019" name="G3 (Bethesda)">
        <title>Hybrid Assembly of the Genome of the Entomopathogenic Nematode Steinernema carpocapsae Identifies the X-Chromosome.</title>
        <authorList>
            <person name="Serra L."/>
            <person name="Macchietto M."/>
            <person name="Macias-Munoz A."/>
            <person name="McGill C.J."/>
            <person name="Rodriguez I.M."/>
            <person name="Rodriguez B."/>
            <person name="Murad R."/>
            <person name="Mortazavi A."/>
        </authorList>
    </citation>
    <scope>NUCLEOTIDE SEQUENCE [LARGE SCALE GENOMIC DNA]</scope>
    <source>
        <strain evidence="2 3">ALL</strain>
    </source>
</reference>
<feature type="region of interest" description="Disordered" evidence="1">
    <location>
        <begin position="1"/>
        <end position="33"/>
    </location>
</feature>
<dbReference type="Proteomes" id="UP000298663">
    <property type="component" value="Unassembled WGS sequence"/>
</dbReference>
<organism evidence="2 3">
    <name type="scientific">Steinernema carpocapsae</name>
    <name type="common">Entomopathogenic nematode</name>
    <dbReference type="NCBI Taxonomy" id="34508"/>
    <lineage>
        <taxon>Eukaryota</taxon>
        <taxon>Metazoa</taxon>
        <taxon>Ecdysozoa</taxon>
        <taxon>Nematoda</taxon>
        <taxon>Chromadorea</taxon>
        <taxon>Rhabditida</taxon>
        <taxon>Tylenchina</taxon>
        <taxon>Panagrolaimomorpha</taxon>
        <taxon>Strongyloidoidea</taxon>
        <taxon>Steinernematidae</taxon>
        <taxon>Steinernema</taxon>
    </lineage>
</organism>
<comment type="caution">
    <text evidence="2">The sequence shown here is derived from an EMBL/GenBank/DDBJ whole genome shotgun (WGS) entry which is preliminary data.</text>
</comment>
<sequence length="80" mass="9202">MPSLKLSTPGKNQQWNAGEAKVQSTFPKDVGSGYEERMNKTMMRVSEAKNTEQTLEETRMLETFVGRRDLKRDLKFCCVL</sequence>
<evidence type="ECO:0000313" key="2">
    <source>
        <dbReference type="EMBL" id="TKR83062.1"/>
    </source>
</evidence>
<keyword evidence="3" id="KW-1185">Reference proteome</keyword>